<keyword evidence="4" id="KW-1185">Reference proteome</keyword>
<protein>
    <submittedName>
        <fullName evidence="3">Uncharacterized protein</fullName>
    </submittedName>
</protein>
<dbReference type="Proteomes" id="UP000663828">
    <property type="component" value="Unassembled WGS sequence"/>
</dbReference>
<name>A0A814Y7W1_ADIRI</name>
<dbReference type="PANTHER" id="PTHR22045">
    <property type="entry name" value="PROLINE AND SERINE-RICH PROTEIN 3"/>
    <property type="match status" value="1"/>
</dbReference>
<evidence type="ECO:0000313" key="2">
    <source>
        <dbReference type="EMBL" id="CAF1150216.1"/>
    </source>
</evidence>
<evidence type="ECO:0000313" key="4">
    <source>
        <dbReference type="Proteomes" id="UP000663828"/>
    </source>
</evidence>
<dbReference type="OrthoDB" id="10043502at2759"/>
<evidence type="ECO:0000256" key="1">
    <source>
        <dbReference type="SAM" id="MobiDB-lite"/>
    </source>
</evidence>
<gene>
    <name evidence="2" type="ORF">EDS130_LOCUS22570</name>
    <name evidence="3" type="ORF">XAT740_LOCUS24956</name>
</gene>
<dbReference type="PANTHER" id="PTHR22045:SF6">
    <property type="entry name" value="PROLINE AND SERINE-RICH PROTEIN 3"/>
    <property type="match status" value="1"/>
</dbReference>
<organism evidence="3 4">
    <name type="scientific">Adineta ricciae</name>
    <name type="common">Rotifer</name>
    <dbReference type="NCBI Taxonomy" id="249248"/>
    <lineage>
        <taxon>Eukaryota</taxon>
        <taxon>Metazoa</taxon>
        <taxon>Spiralia</taxon>
        <taxon>Gnathifera</taxon>
        <taxon>Rotifera</taxon>
        <taxon>Eurotatoria</taxon>
        <taxon>Bdelloidea</taxon>
        <taxon>Adinetida</taxon>
        <taxon>Adinetidae</taxon>
        <taxon>Adineta</taxon>
    </lineage>
</organism>
<dbReference type="EMBL" id="CAJNOR010001955">
    <property type="protein sequence ID" value="CAF1225768.1"/>
    <property type="molecule type" value="Genomic_DNA"/>
</dbReference>
<feature type="region of interest" description="Disordered" evidence="1">
    <location>
        <begin position="257"/>
        <end position="281"/>
    </location>
</feature>
<sequence>MQIANRTTRRYITPPANNRLASKKPTHVPPVSHSSPKKAIETSAQKTKDDPATLKKLVDRFRYDEPQARPERESVNSDFWWLHDELKNTYGSDTDRDDGSRANIPEFIEVFPSTDIDHDLSKRASLLLNQTVSAHSSDVGHVSSVGIGSTPSTTMTTTTTTTSTFQPPVREQPARPLFTRITDSKYEFKSDGGDEDILYQWRLRRRLEQAQNGEPITFPSKIANRANLSPVRPILPSVPIEIPPVVLPLPTPPPPPILSVTKPLSPQPRETQQQQQPSITISDSEPIKQCITTPIPIRQYSEAATQTLQDACIQTSPTIEHPLSSSNFMMNEIDLCPTRDENHQSSVWHRPPPSLPSKCELTRTSSSSPSPVKHHHRRHHHHHHHSFRPVVSAGHPTIQDSSHHQQSMIYPSNTVQSSQDSTLTQVTSIMLNDNHHHHPAGLDNHEPYRDNTSIAIIDESQQDYGQVDYSNDEILNILIQKRNELLVTFRDIEQQLACMN</sequence>
<feature type="compositionally biased region" description="Polar residues" evidence="1">
    <location>
        <begin position="262"/>
        <end position="281"/>
    </location>
</feature>
<evidence type="ECO:0000313" key="3">
    <source>
        <dbReference type="EMBL" id="CAF1225768.1"/>
    </source>
</evidence>
<dbReference type="AlphaFoldDB" id="A0A814Y7W1"/>
<dbReference type="Proteomes" id="UP000663852">
    <property type="component" value="Unassembled WGS sequence"/>
</dbReference>
<feature type="compositionally biased region" description="Basic residues" evidence="1">
    <location>
        <begin position="372"/>
        <end position="387"/>
    </location>
</feature>
<dbReference type="EMBL" id="CAJNOJ010000119">
    <property type="protein sequence ID" value="CAF1150216.1"/>
    <property type="molecule type" value="Genomic_DNA"/>
</dbReference>
<accession>A0A814Y7W1</accession>
<feature type="region of interest" description="Disordered" evidence="1">
    <location>
        <begin position="344"/>
        <end position="389"/>
    </location>
</feature>
<proteinExistence type="predicted"/>
<comment type="caution">
    <text evidence="3">The sequence shown here is derived from an EMBL/GenBank/DDBJ whole genome shotgun (WGS) entry which is preliminary data.</text>
</comment>
<feature type="region of interest" description="Disordered" evidence="1">
    <location>
        <begin position="139"/>
        <end position="170"/>
    </location>
</feature>
<reference evidence="3" key="1">
    <citation type="submission" date="2021-02" db="EMBL/GenBank/DDBJ databases">
        <authorList>
            <person name="Nowell W R."/>
        </authorList>
    </citation>
    <scope>NUCLEOTIDE SEQUENCE</scope>
</reference>
<feature type="region of interest" description="Disordered" evidence="1">
    <location>
        <begin position="1"/>
        <end position="52"/>
    </location>
</feature>
<feature type="compositionally biased region" description="Low complexity" evidence="1">
    <location>
        <begin position="139"/>
        <end position="164"/>
    </location>
</feature>
<dbReference type="InterPro" id="IPR037646">
    <property type="entry name" value="PROSER3"/>
</dbReference>